<evidence type="ECO:0000256" key="4">
    <source>
        <dbReference type="ARBA" id="ARBA00022692"/>
    </source>
</evidence>
<dbReference type="AlphaFoldDB" id="A0AAV8RNA1"/>
<evidence type="ECO:0000256" key="2">
    <source>
        <dbReference type="ARBA" id="ARBA00008574"/>
    </source>
</evidence>
<sequence length="478" mass="54316">MQGKMHGKSLSRHVSESNRMIVETSGPPKRLYQVWKGSNKFFLGGRLIFGPDVRSLMLTVPLIVVPVILFSIFVSQKLIYEFQHQLGKFIVAFAVLFAAYDIVILFLTSGRDPGIVPRNARPPEPTDNGNSSLRLSSELSGVYGGSSSLPPTKDVFVNGIIVKVKYCNTCMLYRPPRCSHCSICNNCVERFDHHCPWVGQCIGRRNYHFFFMFVSSTTILCLYVFTFCWVNIKKIMDAYECSLWGAVMKSPVSGVLIIYTFIGAWFVGGLTTFHVYLICSNQTTYENFRYRYDGKMNPYNHGCFHNVKEVLFSGIPKSMNNFRAKVIEDSARFTSSHSTGQVMAPDLPKPSFDLEIGVKRHTVSAEELEDIQNQFEIRPLERSDSQPPHSIWTDDKGNWDDELVAGFGTRNNWERTHDIEASSAEFGTESGFGDRFHSEAARLASNRSNMMLYQLYTVANLNLKMFVKTMCHHPDQNH</sequence>
<comment type="similarity">
    <text evidence="2 8">Belongs to the DHHC palmitoyltransferase family.</text>
</comment>
<dbReference type="GO" id="GO:0016020">
    <property type="term" value="C:membrane"/>
    <property type="evidence" value="ECO:0007669"/>
    <property type="project" value="UniProtKB-SubCell"/>
</dbReference>
<evidence type="ECO:0000256" key="8">
    <source>
        <dbReference type="RuleBase" id="RU079119"/>
    </source>
</evidence>
<dbReference type="InterPro" id="IPR039859">
    <property type="entry name" value="PFA4/ZDH16/20/ERF2-like"/>
</dbReference>
<dbReference type="InterPro" id="IPR001594">
    <property type="entry name" value="Palmitoyltrfase_DHHC"/>
</dbReference>
<dbReference type="GO" id="GO:0005783">
    <property type="term" value="C:endoplasmic reticulum"/>
    <property type="evidence" value="ECO:0007669"/>
    <property type="project" value="TreeGrafter"/>
</dbReference>
<feature type="transmembrane region" description="Helical" evidence="8">
    <location>
        <begin position="209"/>
        <end position="232"/>
    </location>
</feature>
<dbReference type="PROSITE" id="PS50216">
    <property type="entry name" value="DHHC"/>
    <property type="match status" value="1"/>
</dbReference>
<comment type="subcellular location">
    <subcellularLocation>
        <location evidence="1">Membrane</location>
        <topology evidence="1">Multi-pass membrane protein</topology>
    </subcellularLocation>
</comment>
<proteinExistence type="inferred from homology"/>
<evidence type="ECO:0000259" key="9">
    <source>
        <dbReference type="Pfam" id="PF01529"/>
    </source>
</evidence>
<keyword evidence="7 8" id="KW-0012">Acyltransferase</keyword>
<comment type="domain">
    <text evidence="8">The DHHC domain is required for palmitoyltransferase activity.</text>
</comment>
<dbReference type="Proteomes" id="UP001222027">
    <property type="component" value="Unassembled WGS sequence"/>
</dbReference>
<evidence type="ECO:0000256" key="1">
    <source>
        <dbReference type="ARBA" id="ARBA00004141"/>
    </source>
</evidence>
<dbReference type="EMBL" id="JAQQAF010000001">
    <property type="protein sequence ID" value="KAJ8510132.1"/>
    <property type="molecule type" value="Genomic_DNA"/>
</dbReference>
<evidence type="ECO:0000256" key="7">
    <source>
        <dbReference type="ARBA" id="ARBA00023315"/>
    </source>
</evidence>
<dbReference type="EC" id="2.3.1.225" evidence="8"/>
<evidence type="ECO:0000256" key="5">
    <source>
        <dbReference type="ARBA" id="ARBA00022989"/>
    </source>
</evidence>
<comment type="caution">
    <text evidence="10">The sequence shown here is derived from an EMBL/GenBank/DDBJ whole genome shotgun (WGS) entry which is preliminary data.</text>
</comment>
<dbReference type="GO" id="GO:0019706">
    <property type="term" value="F:protein-cysteine S-palmitoyltransferase activity"/>
    <property type="evidence" value="ECO:0007669"/>
    <property type="project" value="UniProtKB-EC"/>
</dbReference>
<dbReference type="GO" id="GO:0005794">
    <property type="term" value="C:Golgi apparatus"/>
    <property type="evidence" value="ECO:0007669"/>
    <property type="project" value="TreeGrafter"/>
</dbReference>
<name>A0AAV8RNA1_ENSVE</name>
<keyword evidence="3 8" id="KW-0808">Transferase</keyword>
<evidence type="ECO:0000313" key="10">
    <source>
        <dbReference type="EMBL" id="KAJ8510132.1"/>
    </source>
</evidence>
<feature type="transmembrane region" description="Helical" evidence="8">
    <location>
        <begin position="252"/>
        <end position="279"/>
    </location>
</feature>
<dbReference type="PANTHER" id="PTHR22883">
    <property type="entry name" value="ZINC FINGER DHHC DOMAIN CONTAINING PROTEIN"/>
    <property type="match status" value="1"/>
</dbReference>
<dbReference type="GO" id="GO:0006612">
    <property type="term" value="P:protein targeting to membrane"/>
    <property type="evidence" value="ECO:0007669"/>
    <property type="project" value="TreeGrafter"/>
</dbReference>
<feature type="transmembrane region" description="Helical" evidence="8">
    <location>
        <begin position="56"/>
        <end position="74"/>
    </location>
</feature>
<evidence type="ECO:0000256" key="3">
    <source>
        <dbReference type="ARBA" id="ARBA00022679"/>
    </source>
</evidence>
<reference evidence="10 11" key="1">
    <citation type="submission" date="2022-12" db="EMBL/GenBank/DDBJ databases">
        <title>Chromosome-scale assembly of the Ensete ventricosum genome.</title>
        <authorList>
            <person name="Dussert Y."/>
            <person name="Stocks J."/>
            <person name="Wendawek A."/>
            <person name="Woldeyes F."/>
            <person name="Nichols R.A."/>
            <person name="Borrell J.S."/>
        </authorList>
    </citation>
    <scope>NUCLEOTIDE SEQUENCE [LARGE SCALE GENOMIC DNA]</scope>
    <source>
        <strain evidence="11">cv. Maze</strain>
        <tissue evidence="10">Seeds</tissue>
    </source>
</reference>
<keyword evidence="4 8" id="KW-0812">Transmembrane</keyword>
<organism evidence="10 11">
    <name type="scientific">Ensete ventricosum</name>
    <name type="common">Abyssinian banana</name>
    <name type="synonym">Musa ensete</name>
    <dbReference type="NCBI Taxonomy" id="4639"/>
    <lineage>
        <taxon>Eukaryota</taxon>
        <taxon>Viridiplantae</taxon>
        <taxon>Streptophyta</taxon>
        <taxon>Embryophyta</taxon>
        <taxon>Tracheophyta</taxon>
        <taxon>Spermatophyta</taxon>
        <taxon>Magnoliopsida</taxon>
        <taxon>Liliopsida</taxon>
        <taxon>Zingiberales</taxon>
        <taxon>Musaceae</taxon>
        <taxon>Ensete</taxon>
    </lineage>
</organism>
<feature type="domain" description="Palmitoyltransferase DHHC" evidence="9">
    <location>
        <begin position="165"/>
        <end position="289"/>
    </location>
</feature>
<protein>
    <recommendedName>
        <fullName evidence="8">S-acyltransferase</fullName>
        <ecNumber evidence="8">2.3.1.225</ecNumber>
    </recommendedName>
    <alternativeName>
        <fullName evidence="8">Palmitoyltransferase</fullName>
    </alternativeName>
</protein>
<evidence type="ECO:0000256" key="6">
    <source>
        <dbReference type="ARBA" id="ARBA00023136"/>
    </source>
</evidence>
<keyword evidence="5 8" id="KW-1133">Transmembrane helix</keyword>
<feature type="transmembrane region" description="Helical" evidence="8">
    <location>
        <begin position="86"/>
        <end position="108"/>
    </location>
</feature>
<accession>A0AAV8RNA1</accession>
<keyword evidence="6 8" id="KW-0472">Membrane</keyword>
<dbReference type="Pfam" id="PF01529">
    <property type="entry name" value="DHHC"/>
    <property type="match status" value="1"/>
</dbReference>
<gene>
    <name evidence="10" type="ORF">OPV22_000566</name>
</gene>
<dbReference type="PANTHER" id="PTHR22883:SF324">
    <property type="entry name" value="S-ACYLTRANSFERASE"/>
    <property type="match status" value="1"/>
</dbReference>
<evidence type="ECO:0000313" key="11">
    <source>
        <dbReference type="Proteomes" id="UP001222027"/>
    </source>
</evidence>
<comment type="catalytic activity">
    <reaction evidence="8">
        <text>L-cysteinyl-[protein] + hexadecanoyl-CoA = S-hexadecanoyl-L-cysteinyl-[protein] + CoA</text>
        <dbReference type="Rhea" id="RHEA:36683"/>
        <dbReference type="Rhea" id="RHEA-COMP:10131"/>
        <dbReference type="Rhea" id="RHEA-COMP:11032"/>
        <dbReference type="ChEBI" id="CHEBI:29950"/>
        <dbReference type="ChEBI" id="CHEBI:57287"/>
        <dbReference type="ChEBI" id="CHEBI:57379"/>
        <dbReference type="ChEBI" id="CHEBI:74151"/>
        <dbReference type="EC" id="2.3.1.225"/>
    </reaction>
</comment>
<keyword evidence="11" id="KW-1185">Reference proteome</keyword>